<dbReference type="Proteomes" id="UP000184546">
    <property type="component" value="Unassembled WGS sequence"/>
</dbReference>
<dbReference type="PRINTS" id="PR00420">
    <property type="entry name" value="RNGMNOXGNASE"/>
</dbReference>
<keyword evidence="4" id="KW-0274">FAD</keyword>
<dbReference type="VEuPathDB" id="FungiDB:ASPACDRAFT_1881047"/>
<keyword evidence="6" id="KW-0503">Monooxygenase</keyword>
<evidence type="ECO:0000256" key="4">
    <source>
        <dbReference type="ARBA" id="ARBA00022827"/>
    </source>
</evidence>
<comment type="cofactor">
    <cofactor evidence="1">
        <name>FAD</name>
        <dbReference type="ChEBI" id="CHEBI:57692"/>
    </cofactor>
</comment>
<dbReference type="PANTHER" id="PTHR13789:SF318">
    <property type="entry name" value="GERANYLGERANYL DIPHOSPHATE REDUCTASE"/>
    <property type="match status" value="1"/>
</dbReference>
<evidence type="ECO:0000256" key="5">
    <source>
        <dbReference type="ARBA" id="ARBA00023002"/>
    </source>
</evidence>
<dbReference type="GO" id="GO:0004497">
    <property type="term" value="F:monooxygenase activity"/>
    <property type="evidence" value="ECO:0007669"/>
    <property type="project" value="UniProtKB-KW"/>
</dbReference>
<dbReference type="InterPro" id="IPR002938">
    <property type="entry name" value="FAD-bd"/>
</dbReference>
<feature type="domain" description="FAD-binding" evidence="7">
    <location>
        <begin position="45"/>
        <end position="393"/>
    </location>
</feature>
<keyword evidence="5" id="KW-0560">Oxidoreductase</keyword>
<dbReference type="Pfam" id="PF01494">
    <property type="entry name" value="FAD_binding_3"/>
    <property type="match status" value="1"/>
</dbReference>
<dbReference type="AlphaFoldDB" id="A0A1L9WUQ0"/>
<dbReference type="OMA" id="HMEFARF"/>
<keyword evidence="9" id="KW-1185">Reference proteome</keyword>
<dbReference type="OrthoDB" id="417877at2759"/>
<protein>
    <recommendedName>
        <fullName evidence="7">FAD-binding domain-containing protein</fullName>
    </recommendedName>
</protein>
<comment type="similarity">
    <text evidence="2">Belongs to the paxM FAD-dependent monooxygenase family.</text>
</comment>
<dbReference type="Gene3D" id="3.50.50.60">
    <property type="entry name" value="FAD/NAD(P)-binding domain"/>
    <property type="match status" value="1"/>
</dbReference>
<evidence type="ECO:0000313" key="8">
    <source>
        <dbReference type="EMBL" id="OJJ99853.1"/>
    </source>
</evidence>
<evidence type="ECO:0000256" key="2">
    <source>
        <dbReference type="ARBA" id="ARBA00007992"/>
    </source>
</evidence>
<keyword evidence="3" id="KW-0285">Flavoprotein</keyword>
<dbReference type="GO" id="GO:0071949">
    <property type="term" value="F:FAD binding"/>
    <property type="evidence" value="ECO:0007669"/>
    <property type="project" value="InterPro"/>
</dbReference>
<dbReference type="PANTHER" id="PTHR13789">
    <property type="entry name" value="MONOOXYGENASE"/>
    <property type="match status" value="1"/>
</dbReference>
<evidence type="ECO:0000259" key="7">
    <source>
        <dbReference type="Pfam" id="PF01494"/>
    </source>
</evidence>
<accession>A0A1L9WUQ0</accession>
<dbReference type="InterPro" id="IPR036188">
    <property type="entry name" value="FAD/NAD-bd_sf"/>
</dbReference>
<gene>
    <name evidence="8" type="ORF">ASPACDRAFT_1881047</name>
</gene>
<evidence type="ECO:0000313" key="9">
    <source>
        <dbReference type="Proteomes" id="UP000184546"/>
    </source>
</evidence>
<reference evidence="9" key="1">
    <citation type="journal article" date="2017" name="Genome Biol.">
        <title>Comparative genomics reveals high biological diversity and specific adaptations in the industrially and medically important fungal genus Aspergillus.</title>
        <authorList>
            <person name="de Vries R.P."/>
            <person name="Riley R."/>
            <person name="Wiebenga A."/>
            <person name="Aguilar-Osorio G."/>
            <person name="Amillis S."/>
            <person name="Uchima C.A."/>
            <person name="Anderluh G."/>
            <person name="Asadollahi M."/>
            <person name="Askin M."/>
            <person name="Barry K."/>
            <person name="Battaglia E."/>
            <person name="Bayram O."/>
            <person name="Benocci T."/>
            <person name="Braus-Stromeyer S.A."/>
            <person name="Caldana C."/>
            <person name="Canovas D."/>
            <person name="Cerqueira G.C."/>
            <person name="Chen F."/>
            <person name="Chen W."/>
            <person name="Choi C."/>
            <person name="Clum A."/>
            <person name="Dos Santos R.A."/>
            <person name="Damasio A.R."/>
            <person name="Diallinas G."/>
            <person name="Emri T."/>
            <person name="Fekete E."/>
            <person name="Flipphi M."/>
            <person name="Freyberg S."/>
            <person name="Gallo A."/>
            <person name="Gournas C."/>
            <person name="Habgood R."/>
            <person name="Hainaut M."/>
            <person name="Harispe M.L."/>
            <person name="Henrissat B."/>
            <person name="Hilden K.S."/>
            <person name="Hope R."/>
            <person name="Hossain A."/>
            <person name="Karabika E."/>
            <person name="Karaffa L."/>
            <person name="Karanyi Z."/>
            <person name="Krasevec N."/>
            <person name="Kuo A."/>
            <person name="Kusch H."/>
            <person name="LaButti K."/>
            <person name="Lagendijk E.L."/>
            <person name="Lapidus A."/>
            <person name="Levasseur A."/>
            <person name="Lindquist E."/>
            <person name="Lipzen A."/>
            <person name="Logrieco A.F."/>
            <person name="MacCabe A."/>
            <person name="Maekelae M.R."/>
            <person name="Malavazi I."/>
            <person name="Melin P."/>
            <person name="Meyer V."/>
            <person name="Mielnichuk N."/>
            <person name="Miskei M."/>
            <person name="Molnar A.P."/>
            <person name="Mule G."/>
            <person name="Ngan C.Y."/>
            <person name="Orejas M."/>
            <person name="Orosz E."/>
            <person name="Ouedraogo J.P."/>
            <person name="Overkamp K.M."/>
            <person name="Park H.-S."/>
            <person name="Perrone G."/>
            <person name="Piumi F."/>
            <person name="Punt P.J."/>
            <person name="Ram A.F."/>
            <person name="Ramon A."/>
            <person name="Rauscher S."/>
            <person name="Record E."/>
            <person name="Riano-Pachon D.M."/>
            <person name="Robert V."/>
            <person name="Roehrig J."/>
            <person name="Ruller R."/>
            <person name="Salamov A."/>
            <person name="Salih N.S."/>
            <person name="Samson R.A."/>
            <person name="Sandor E."/>
            <person name="Sanguinetti M."/>
            <person name="Schuetze T."/>
            <person name="Sepcic K."/>
            <person name="Shelest E."/>
            <person name="Sherlock G."/>
            <person name="Sophianopoulou V."/>
            <person name="Squina F.M."/>
            <person name="Sun H."/>
            <person name="Susca A."/>
            <person name="Todd R.B."/>
            <person name="Tsang A."/>
            <person name="Unkles S.E."/>
            <person name="van de Wiele N."/>
            <person name="van Rossen-Uffink D."/>
            <person name="Oliveira J.V."/>
            <person name="Vesth T.C."/>
            <person name="Visser J."/>
            <person name="Yu J.-H."/>
            <person name="Zhou M."/>
            <person name="Andersen M.R."/>
            <person name="Archer D.B."/>
            <person name="Baker S.E."/>
            <person name="Benoit I."/>
            <person name="Brakhage A.A."/>
            <person name="Braus G.H."/>
            <person name="Fischer R."/>
            <person name="Frisvad J.C."/>
            <person name="Goldman G.H."/>
            <person name="Houbraken J."/>
            <person name="Oakley B."/>
            <person name="Pocsi I."/>
            <person name="Scazzocchio C."/>
            <person name="Seiboth B."/>
            <person name="vanKuyk P.A."/>
            <person name="Wortman J."/>
            <person name="Dyer P.S."/>
            <person name="Grigoriev I.V."/>
        </authorList>
    </citation>
    <scope>NUCLEOTIDE SEQUENCE [LARGE SCALE GENOMIC DNA]</scope>
    <source>
        <strain evidence="9">ATCC 16872 / CBS 172.66 / WB 5094</strain>
    </source>
</reference>
<proteinExistence type="inferred from homology"/>
<dbReference type="STRING" id="690307.A0A1L9WUQ0"/>
<dbReference type="RefSeq" id="XP_020056193.1">
    <property type="nucleotide sequence ID" value="XM_020198227.1"/>
</dbReference>
<sequence>MYYINKQAPSKTLIYRSHIQSLLVYSLSVPASSNMSPPWRPGKRVAIAGGGPGAISTGLAFLQRGYDVRIFEKQRTCQATGGAVLLSIPVLAILRAYGLTSDNFGSYTRTTFANKWGKERVQLPFNAEVERRMGIQGWQYGVLRSTIFAKMLELVPEGVIYTGHEVTGYEEKRASGEEDSGVQIRFKNGSTMMADILVAADGIRSTVSRQAFGEPGLFHTGIRVWLAWCDQIPGIPAHHGVISHDWQYQASFFPMMREGRRPGFEWWVVEPSYEGKPAPADPRAHLTAILQNWAQPMPRLLEATEFNSQVYRWEVYNRPSLQKWSAGRVVGVGDAVHPVSPYAAYGMGMAIEDGYYLARALDGVDLCDPRAVAAGFELYEQQRVHYANHHMEFARFSGSMFHRLPWPLAKVRDLIFDHTPVLGMLLKKDYLQRAEEETMNLRELQVV</sequence>
<dbReference type="GeneID" id="30972041"/>
<dbReference type="InterPro" id="IPR050493">
    <property type="entry name" value="FAD-dep_Monooxygenase_BioMet"/>
</dbReference>
<evidence type="ECO:0000256" key="1">
    <source>
        <dbReference type="ARBA" id="ARBA00001974"/>
    </source>
</evidence>
<name>A0A1L9WUQ0_ASPA1</name>
<dbReference type="EMBL" id="KV878977">
    <property type="protein sequence ID" value="OJJ99853.1"/>
    <property type="molecule type" value="Genomic_DNA"/>
</dbReference>
<dbReference type="SUPFAM" id="SSF51905">
    <property type="entry name" value="FAD/NAD(P)-binding domain"/>
    <property type="match status" value="1"/>
</dbReference>
<evidence type="ECO:0000256" key="6">
    <source>
        <dbReference type="ARBA" id="ARBA00023033"/>
    </source>
</evidence>
<organism evidence="8 9">
    <name type="scientific">Aspergillus aculeatus (strain ATCC 16872 / CBS 172.66 / WB 5094)</name>
    <dbReference type="NCBI Taxonomy" id="690307"/>
    <lineage>
        <taxon>Eukaryota</taxon>
        <taxon>Fungi</taxon>
        <taxon>Dikarya</taxon>
        <taxon>Ascomycota</taxon>
        <taxon>Pezizomycotina</taxon>
        <taxon>Eurotiomycetes</taxon>
        <taxon>Eurotiomycetidae</taxon>
        <taxon>Eurotiales</taxon>
        <taxon>Aspergillaceae</taxon>
        <taxon>Aspergillus</taxon>
        <taxon>Aspergillus subgen. Circumdati</taxon>
    </lineage>
</organism>
<evidence type="ECO:0000256" key="3">
    <source>
        <dbReference type="ARBA" id="ARBA00022630"/>
    </source>
</evidence>